<dbReference type="EMBL" id="JASBNA010000007">
    <property type="protein sequence ID" value="KAK7689755.1"/>
    <property type="molecule type" value="Genomic_DNA"/>
</dbReference>
<reference evidence="2 3" key="1">
    <citation type="submission" date="2022-09" db="EMBL/GenBank/DDBJ databases">
        <authorList>
            <person name="Palmer J.M."/>
        </authorList>
    </citation>
    <scope>NUCLEOTIDE SEQUENCE [LARGE SCALE GENOMIC DNA]</scope>
    <source>
        <strain evidence="2 3">DSM 7382</strain>
    </source>
</reference>
<name>A0AAW0GKZ1_9APHY</name>
<proteinExistence type="predicted"/>
<comment type="caution">
    <text evidence="2">The sequence shown here is derived from an EMBL/GenBank/DDBJ whole genome shotgun (WGS) entry which is preliminary data.</text>
</comment>
<evidence type="ECO:0008006" key="4">
    <source>
        <dbReference type="Google" id="ProtNLM"/>
    </source>
</evidence>
<evidence type="ECO:0000313" key="3">
    <source>
        <dbReference type="Proteomes" id="UP001385951"/>
    </source>
</evidence>
<dbReference type="AlphaFoldDB" id="A0AAW0GKZ1"/>
<evidence type="ECO:0000256" key="1">
    <source>
        <dbReference type="SAM" id="Phobius"/>
    </source>
</evidence>
<organism evidence="2 3">
    <name type="scientific">Cerrena zonata</name>
    <dbReference type="NCBI Taxonomy" id="2478898"/>
    <lineage>
        <taxon>Eukaryota</taxon>
        <taxon>Fungi</taxon>
        <taxon>Dikarya</taxon>
        <taxon>Basidiomycota</taxon>
        <taxon>Agaricomycotina</taxon>
        <taxon>Agaricomycetes</taxon>
        <taxon>Polyporales</taxon>
        <taxon>Cerrenaceae</taxon>
        <taxon>Cerrena</taxon>
    </lineage>
</organism>
<evidence type="ECO:0000313" key="2">
    <source>
        <dbReference type="EMBL" id="KAK7689755.1"/>
    </source>
</evidence>
<keyword evidence="1" id="KW-0812">Transmembrane</keyword>
<keyword evidence="1" id="KW-1133">Transmembrane helix</keyword>
<protein>
    <recommendedName>
        <fullName evidence="4">F-box domain-containing protein</fullName>
    </recommendedName>
</protein>
<dbReference type="Proteomes" id="UP001385951">
    <property type="component" value="Unassembled WGS sequence"/>
</dbReference>
<feature type="transmembrane region" description="Helical" evidence="1">
    <location>
        <begin position="339"/>
        <end position="360"/>
    </location>
</feature>
<sequence>MGYAFLICFIPGKRNSRPSTVLRVKKGRESLLSSSSEPQFPFLPMELIFQIIEHAYADQATVGSCALICRACLPIARAILYEHVTVKLSSQDVSTGTFVHTFIATFVNHIRCLTLESKPYSITKRPTLKLKDLVSITSMIPNLRKLKLRDLSLDFNDIISSNSQYMPLTQQNSVKTVELRFLTICSPRENHQPTIFEYLFASFPAIQHIIYRSIINFQRPIRITSTDVVAGPPRSLSCHNVFRFRTFFENIRPFLNSFEIIDYTPYLGSPDTDLSDFDELHVLCASVTPKRLKVLRFCIAPPMEICFDFKRLKLNNSDAPSPDHPEGLWRNMGWRDYTVLHTIYIVIGMPTVLFIMHIYILPFLPTSIRTIVFELAWGERGKIEPSLKWLDAPYVEKCVEGLPNLEEVVFMPHYLGHTLTQSTQNSIRTQLANLDARGLLRIASVCESVDWWQYERPGRAYSRLGTRLI</sequence>
<keyword evidence="3" id="KW-1185">Reference proteome</keyword>
<keyword evidence="1" id="KW-0472">Membrane</keyword>
<gene>
    <name evidence="2" type="ORF">QCA50_006394</name>
</gene>
<accession>A0AAW0GKZ1</accession>